<comment type="caution">
    <text evidence="2">The sequence shown here is derived from an EMBL/GenBank/DDBJ whole genome shotgun (WGS) entry which is preliminary data.</text>
</comment>
<keyword evidence="1" id="KW-0812">Transmembrane</keyword>
<feature type="transmembrane region" description="Helical" evidence="1">
    <location>
        <begin position="39"/>
        <end position="57"/>
    </location>
</feature>
<feature type="transmembrane region" description="Helical" evidence="1">
    <location>
        <begin position="78"/>
        <end position="96"/>
    </location>
</feature>
<keyword evidence="1" id="KW-1133">Transmembrane helix</keyword>
<protein>
    <submittedName>
        <fullName evidence="2">Uncharacterized protein</fullName>
    </submittedName>
</protein>
<dbReference type="Proteomes" id="UP001589896">
    <property type="component" value="Unassembled WGS sequence"/>
</dbReference>
<keyword evidence="3" id="KW-1185">Reference proteome</keyword>
<organism evidence="2 3">
    <name type="scientific">Lysobacter korlensis</name>
    <dbReference type="NCBI Taxonomy" id="553636"/>
    <lineage>
        <taxon>Bacteria</taxon>
        <taxon>Pseudomonadati</taxon>
        <taxon>Pseudomonadota</taxon>
        <taxon>Gammaproteobacteria</taxon>
        <taxon>Lysobacterales</taxon>
        <taxon>Lysobacteraceae</taxon>
        <taxon>Lysobacter</taxon>
    </lineage>
</organism>
<feature type="transmembrane region" description="Helical" evidence="1">
    <location>
        <begin position="7"/>
        <end position="27"/>
    </location>
</feature>
<feature type="transmembrane region" description="Helical" evidence="1">
    <location>
        <begin position="102"/>
        <end position="125"/>
    </location>
</feature>
<gene>
    <name evidence="2" type="ORF">ACFFGH_11920</name>
</gene>
<evidence type="ECO:0000313" key="3">
    <source>
        <dbReference type="Proteomes" id="UP001589896"/>
    </source>
</evidence>
<keyword evidence="1" id="KW-0472">Membrane</keyword>
<accession>A0ABV6RNJ2</accession>
<evidence type="ECO:0000256" key="1">
    <source>
        <dbReference type="SAM" id="Phobius"/>
    </source>
</evidence>
<dbReference type="RefSeq" id="WP_386668497.1">
    <property type="nucleotide sequence ID" value="NZ_JBHLTG010000002.1"/>
</dbReference>
<name>A0ABV6RNJ2_9GAMM</name>
<dbReference type="EMBL" id="JBHLTG010000002">
    <property type="protein sequence ID" value="MFC0678546.1"/>
    <property type="molecule type" value="Genomic_DNA"/>
</dbReference>
<sequence>MSEEKRVWVYGVVAAFVPIVYFAIVLPQTVLIPVREIDYVWPLLAAIAAGIVLNAIAAPQTGKTDERDKQINRLGGHVAFIVMSAFTVVPLALAMARVDQFWIAHALYLAFILSAIVFSAVKIVAYRRGL</sequence>
<evidence type="ECO:0000313" key="2">
    <source>
        <dbReference type="EMBL" id="MFC0678546.1"/>
    </source>
</evidence>
<proteinExistence type="predicted"/>
<reference evidence="2 3" key="1">
    <citation type="submission" date="2024-09" db="EMBL/GenBank/DDBJ databases">
        <authorList>
            <person name="Sun Q."/>
            <person name="Mori K."/>
        </authorList>
    </citation>
    <scope>NUCLEOTIDE SEQUENCE [LARGE SCALE GENOMIC DNA]</scope>
    <source>
        <strain evidence="2 3">KCTC 23076</strain>
    </source>
</reference>